<evidence type="ECO:0000313" key="9">
    <source>
        <dbReference type="Proteomes" id="UP001174909"/>
    </source>
</evidence>
<proteinExistence type="inferred from homology"/>
<name>A0AA35QT30_GEOBA</name>
<comment type="similarity">
    <text evidence="1">Belongs to the bacterial ribosomal protein bL28 family.</text>
</comment>
<dbReference type="Gene3D" id="2.30.170.40">
    <property type="entry name" value="Ribosomal protein L28/L24"/>
    <property type="match status" value="1"/>
</dbReference>
<dbReference type="InterPro" id="IPR050096">
    <property type="entry name" value="Bacterial_rp_bL28"/>
</dbReference>
<accession>A0AA35QT30</accession>
<reference evidence="8" key="1">
    <citation type="submission" date="2023-03" db="EMBL/GenBank/DDBJ databases">
        <authorList>
            <person name="Steffen K."/>
            <person name="Cardenas P."/>
        </authorList>
    </citation>
    <scope>NUCLEOTIDE SEQUENCE</scope>
</reference>
<evidence type="ECO:0000256" key="2">
    <source>
        <dbReference type="ARBA" id="ARBA00022980"/>
    </source>
</evidence>
<evidence type="ECO:0000256" key="4">
    <source>
        <dbReference type="ARBA" id="ARBA00035265"/>
    </source>
</evidence>
<dbReference type="HAMAP" id="MF_00373">
    <property type="entry name" value="Ribosomal_bL28"/>
    <property type="match status" value="1"/>
</dbReference>
<keyword evidence="9" id="KW-1185">Reference proteome</keyword>
<evidence type="ECO:0000313" key="8">
    <source>
        <dbReference type="EMBL" id="CAI7990294.1"/>
    </source>
</evidence>
<organism evidence="8 9">
    <name type="scientific">Geodia barretti</name>
    <name type="common">Barrett's horny sponge</name>
    <dbReference type="NCBI Taxonomy" id="519541"/>
    <lineage>
        <taxon>Eukaryota</taxon>
        <taxon>Metazoa</taxon>
        <taxon>Porifera</taxon>
        <taxon>Demospongiae</taxon>
        <taxon>Heteroscleromorpha</taxon>
        <taxon>Tetractinellida</taxon>
        <taxon>Astrophorina</taxon>
        <taxon>Geodiidae</taxon>
        <taxon>Geodia</taxon>
    </lineage>
</organism>
<dbReference type="NCBIfam" id="TIGR00009">
    <property type="entry name" value="L28"/>
    <property type="match status" value="1"/>
</dbReference>
<dbReference type="AlphaFoldDB" id="A0AA35QT30"/>
<sequence>MARQCSLTNVKGLVGNKVSHSQRKTKRVQQPNLIKKRIFIPEENRTVTLRLTARALRTLNKKGRPSVPQGKRDQGLSGQNPRPTRT</sequence>
<dbReference type="GO" id="GO:0003735">
    <property type="term" value="F:structural constituent of ribosome"/>
    <property type="evidence" value="ECO:0007669"/>
    <property type="project" value="InterPro"/>
</dbReference>
<dbReference type="GO" id="GO:0006412">
    <property type="term" value="P:translation"/>
    <property type="evidence" value="ECO:0007669"/>
    <property type="project" value="InterPro"/>
</dbReference>
<keyword evidence="2 8" id="KW-0689">Ribosomal protein</keyword>
<feature type="region of interest" description="Disordered" evidence="7">
    <location>
        <begin position="57"/>
        <end position="86"/>
    </location>
</feature>
<evidence type="ECO:0000256" key="5">
    <source>
        <dbReference type="ARBA" id="ARBA00035269"/>
    </source>
</evidence>
<comment type="caution">
    <text evidence="8">The sequence shown here is derived from an EMBL/GenBank/DDBJ whole genome shotgun (WGS) entry which is preliminary data.</text>
</comment>
<dbReference type="InterPro" id="IPR001383">
    <property type="entry name" value="Ribosomal_bL28_bact-type"/>
</dbReference>
<dbReference type="Pfam" id="PF00830">
    <property type="entry name" value="Ribosomal_L28"/>
    <property type="match status" value="1"/>
</dbReference>
<gene>
    <name evidence="8" type="ORF">GBAR_LOCUS453</name>
</gene>
<dbReference type="GO" id="GO:0005840">
    <property type="term" value="C:ribosome"/>
    <property type="evidence" value="ECO:0007669"/>
    <property type="project" value="UniProtKB-KW"/>
</dbReference>
<dbReference type="EMBL" id="CASHTH010000063">
    <property type="protein sequence ID" value="CAI7990294.1"/>
    <property type="molecule type" value="Genomic_DNA"/>
</dbReference>
<keyword evidence="3" id="KW-0687">Ribonucleoprotein</keyword>
<evidence type="ECO:0000256" key="7">
    <source>
        <dbReference type="SAM" id="MobiDB-lite"/>
    </source>
</evidence>
<dbReference type="PANTHER" id="PTHR39080:SF1">
    <property type="entry name" value="LARGE RIBOSOMAL SUBUNIT PROTEIN BL28A"/>
    <property type="match status" value="1"/>
</dbReference>
<evidence type="ECO:0000256" key="6">
    <source>
        <dbReference type="ARBA" id="ARBA00035538"/>
    </source>
</evidence>
<evidence type="ECO:0000256" key="3">
    <source>
        <dbReference type="ARBA" id="ARBA00023274"/>
    </source>
</evidence>
<dbReference type="InterPro" id="IPR026569">
    <property type="entry name" value="Ribosomal_bL28"/>
</dbReference>
<dbReference type="Proteomes" id="UP001174909">
    <property type="component" value="Unassembled WGS sequence"/>
</dbReference>
<feature type="compositionally biased region" description="Polar residues" evidence="7">
    <location>
        <begin position="76"/>
        <end position="86"/>
    </location>
</feature>
<dbReference type="InterPro" id="IPR037147">
    <property type="entry name" value="Ribosomal_bL28_sf"/>
</dbReference>
<protein>
    <recommendedName>
        <fullName evidence="4">Large ribosomal subunit protein bL28c</fullName>
    </recommendedName>
    <alternativeName>
        <fullName evidence="6">39S ribosomal protein L28, mitochondrial</fullName>
    </alternativeName>
    <alternativeName>
        <fullName evidence="5">Large ribosomal subunit protein bL28m</fullName>
    </alternativeName>
</protein>
<dbReference type="PANTHER" id="PTHR39080">
    <property type="entry name" value="50S RIBOSOMAL PROTEIN L28"/>
    <property type="match status" value="1"/>
</dbReference>
<dbReference type="InterPro" id="IPR034704">
    <property type="entry name" value="Ribosomal_bL28/bL31-like_sf"/>
</dbReference>
<dbReference type="SUPFAM" id="SSF143800">
    <property type="entry name" value="L28p-like"/>
    <property type="match status" value="1"/>
</dbReference>
<dbReference type="GO" id="GO:1990904">
    <property type="term" value="C:ribonucleoprotein complex"/>
    <property type="evidence" value="ECO:0007669"/>
    <property type="project" value="UniProtKB-KW"/>
</dbReference>
<evidence type="ECO:0000256" key="1">
    <source>
        <dbReference type="ARBA" id="ARBA00008760"/>
    </source>
</evidence>